<keyword evidence="3" id="KW-1185">Reference proteome</keyword>
<accession>A0A9Y2AF07</accession>
<dbReference type="Gene3D" id="3.40.50.2000">
    <property type="entry name" value="Glycogen Phosphorylase B"/>
    <property type="match status" value="1"/>
</dbReference>
<dbReference type="KEGG" id="sgbi:P3F81_10830"/>
<sequence>MQEKSKILIIGYEEYDNNMYPHTKAIIDKLGQVQKVEYFNFKQRGFLWIKKDYHIKDYIKSFASTIRLIIEAIRNLKRLSKIINDYNYVIAIDHYIYVLVSLFMCNKKTKYILWSYDIIVKKGPYYSKLWIKLILRLFPLIIQKHKYIIIQDDERFQLLKDTVNIQNQDINIFYLPVCIEDIPLQYNKRKNLRDKPLLLQCGYIGFIRNSHFFTEHYQKHYLEYNLMFHGKISENFSLLLKKIEIKPILSLDLIVPNEVYKIIDECDIGIISYMIRGDMNSFFMANACGQLCEFLRMGKPVIIMGNMNLSKLVEKYKFGIVISDIFQLKDAINKIKEDYQDYSDNAKRCFDENYIVDRYIERLHTWIIK</sequence>
<reference evidence="2" key="1">
    <citation type="submission" date="2023-03" db="EMBL/GenBank/DDBJ databases">
        <title>Selenobaculum gbiensis gen. nov. sp. nov., a new bacterium isolated from the gut microbiota of IBD patient.</title>
        <authorList>
            <person name="Yeo S."/>
            <person name="Park H."/>
            <person name="Huh C.S."/>
        </authorList>
    </citation>
    <scope>NUCLEOTIDE SEQUENCE</scope>
    <source>
        <strain evidence="2">ICN-92133</strain>
    </source>
</reference>
<name>A0A9Y2AF07_9FIRM</name>
<evidence type="ECO:0000259" key="1">
    <source>
        <dbReference type="Pfam" id="PF26337"/>
    </source>
</evidence>
<dbReference type="AlphaFoldDB" id="A0A9Y2AF07"/>
<organism evidence="2 3">
    <name type="scientific">Selenobaculum gibii</name>
    <dbReference type="NCBI Taxonomy" id="3054208"/>
    <lineage>
        <taxon>Bacteria</taxon>
        <taxon>Bacillati</taxon>
        <taxon>Bacillota</taxon>
        <taxon>Negativicutes</taxon>
        <taxon>Selenomonadales</taxon>
        <taxon>Selenomonadaceae</taxon>
        <taxon>Selenobaculum</taxon>
    </lineage>
</organism>
<feature type="domain" description="Glucosyltransferase 3-like C-terminal" evidence="1">
    <location>
        <begin position="276"/>
        <end position="348"/>
    </location>
</feature>
<dbReference type="InterPro" id="IPR058592">
    <property type="entry name" value="Gtf3_C"/>
</dbReference>
<protein>
    <recommendedName>
        <fullName evidence="1">Glucosyltransferase 3-like C-terminal domain-containing protein</fullName>
    </recommendedName>
</protein>
<evidence type="ECO:0000313" key="2">
    <source>
        <dbReference type="EMBL" id="WIW70375.1"/>
    </source>
</evidence>
<proteinExistence type="predicted"/>
<evidence type="ECO:0000313" key="3">
    <source>
        <dbReference type="Proteomes" id="UP001243623"/>
    </source>
</evidence>
<gene>
    <name evidence="2" type="ORF">P3F81_10830</name>
</gene>
<dbReference type="Proteomes" id="UP001243623">
    <property type="component" value="Chromosome"/>
</dbReference>
<dbReference type="RefSeq" id="WP_147670155.1">
    <property type="nucleotide sequence ID" value="NZ_CP120678.1"/>
</dbReference>
<dbReference type="Pfam" id="PF26337">
    <property type="entry name" value="Gtf3_C"/>
    <property type="match status" value="1"/>
</dbReference>
<dbReference type="EMBL" id="CP120678">
    <property type="protein sequence ID" value="WIW70375.1"/>
    <property type="molecule type" value="Genomic_DNA"/>
</dbReference>
<dbReference type="SUPFAM" id="SSF53756">
    <property type="entry name" value="UDP-Glycosyltransferase/glycogen phosphorylase"/>
    <property type="match status" value="1"/>
</dbReference>